<feature type="domain" description="Rod shape-determining protein MreC beta-barrel core" evidence="6">
    <location>
        <begin position="131"/>
        <end position="277"/>
    </location>
</feature>
<organism evidence="7 8">
    <name type="scientific">Taibaiella chishuiensis</name>
    <dbReference type="NCBI Taxonomy" id="1434707"/>
    <lineage>
        <taxon>Bacteria</taxon>
        <taxon>Pseudomonadati</taxon>
        <taxon>Bacteroidota</taxon>
        <taxon>Chitinophagia</taxon>
        <taxon>Chitinophagales</taxon>
        <taxon>Chitinophagaceae</taxon>
        <taxon>Taibaiella</taxon>
    </lineage>
</organism>
<dbReference type="InterPro" id="IPR007221">
    <property type="entry name" value="MreC"/>
</dbReference>
<keyword evidence="8" id="KW-1185">Reference proteome</keyword>
<sequence length="297" mass="33262">MRNFLILIRRFWNLILFLILEVVSLALISKNRNMQGVDIVSSSNSVVGYMYKKQNDVVYYFQLKQMNDSLLTENARLRNAIAQVSNIDQFRDSTVRIPITVRDTSKKDSINTQGVLKTIRYAQYNYIPARVINNSISNDKINFITINRGASDGVQKDMAVVSGNGVVGRVANVSAHYARVVSVLSDRKISSKLPDGTSNLITIWNPGSPEYVVTEKVPVYIKVKKGDSVYTTGYSFFPENVLIGTVAKVDTMKASSAKNLKVRLSTNFRSLQYVYVVDDKMGAEKKQVEAETAKPAH</sequence>
<dbReference type="AlphaFoldDB" id="A0A2P8DCD6"/>
<comment type="caution">
    <text evidence="7">The sequence shown here is derived from an EMBL/GenBank/DDBJ whole genome shotgun (WGS) entry which is preliminary data.</text>
</comment>
<dbReference type="InterPro" id="IPR042175">
    <property type="entry name" value="Cell/Rod_MreC_2"/>
</dbReference>
<dbReference type="Gene3D" id="2.40.10.340">
    <property type="entry name" value="Rod shape-determining protein MreC, domain 1"/>
    <property type="match status" value="1"/>
</dbReference>
<dbReference type="InterPro" id="IPR055342">
    <property type="entry name" value="MreC_beta-barrel_core"/>
</dbReference>
<dbReference type="PANTHER" id="PTHR34138">
    <property type="entry name" value="CELL SHAPE-DETERMINING PROTEIN MREC"/>
    <property type="match status" value="1"/>
</dbReference>
<evidence type="ECO:0000313" key="7">
    <source>
        <dbReference type="EMBL" id="PSK94883.1"/>
    </source>
</evidence>
<proteinExistence type="inferred from homology"/>
<name>A0A2P8DCD6_9BACT</name>
<accession>A0A2P8DCD6</accession>
<dbReference type="GO" id="GO:0008360">
    <property type="term" value="P:regulation of cell shape"/>
    <property type="evidence" value="ECO:0007669"/>
    <property type="project" value="UniProtKB-KW"/>
</dbReference>
<dbReference type="PANTHER" id="PTHR34138:SF1">
    <property type="entry name" value="CELL SHAPE-DETERMINING PROTEIN MREC"/>
    <property type="match status" value="1"/>
</dbReference>
<dbReference type="RefSeq" id="WP_181358342.1">
    <property type="nucleotide sequence ID" value="NZ_PYGD01000001.1"/>
</dbReference>
<evidence type="ECO:0000259" key="6">
    <source>
        <dbReference type="Pfam" id="PF04085"/>
    </source>
</evidence>
<evidence type="ECO:0000256" key="4">
    <source>
        <dbReference type="ARBA" id="ARBA00032089"/>
    </source>
</evidence>
<reference evidence="7 8" key="1">
    <citation type="submission" date="2018-03" db="EMBL/GenBank/DDBJ databases">
        <title>Genomic Encyclopedia of Type Strains, Phase III (KMG-III): the genomes of soil and plant-associated and newly described type strains.</title>
        <authorList>
            <person name="Whitman W."/>
        </authorList>
    </citation>
    <scope>NUCLEOTIDE SEQUENCE [LARGE SCALE GENOMIC DNA]</scope>
    <source>
        <strain evidence="7 8">CGMCC 1.12700</strain>
    </source>
</reference>
<dbReference type="Proteomes" id="UP000240572">
    <property type="component" value="Unassembled WGS sequence"/>
</dbReference>
<evidence type="ECO:0000256" key="2">
    <source>
        <dbReference type="ARBA" id="ARBA00013855"/>
    </source>
</evidence>
<dbReference type="Pfam" id="PF04085">
    <property type="entry name" value="MreC"/>
    <property type="match status" value="1"/>
</dbReference>
<keyword evidence="5" id="KW-0812">Transmembrane</keyword>
<dbReference type="Gene3D" id="2.40.10.350">
    <property type="entry name" value="Rod shape-determining protein MreC, domain 2"/>
    <property type="match status" value="1"/>
</dbReference>
<gene>
    <name evidence="7" type="ORF">B0I18_1011046</name>
</gene>
<dbReference type="EMBL" id="PYGD01000001">
    <property type="protein sequence ID" value="PSK94883.1"/>
    <property type="molecule type" value="Genomic_DNA"/>
</dbReference>
<keyword evidence="5" id="KW-0472">Membrane</keyword>
<protein>
    <recommendedName>
        <fullName evidence="2">Cell shape-determining protein MreC</fullName>
    </recommendedName>
    <alternativeName>
        <fullName evidence="4">Cell shape protein MreC</fullName>
    </alternativeName>
</protein>
<evidence type="ECO:0000256" key="5">
    <source>
        <dbReference type="SAM" id="Phobius"/>
    </source>
</evidence>
<evidence type="ECO:0000256" key="3">
    <source>
        <dbReference type="ARBA" id="ARBA00022960"/>
    </source>
</evidence>
<evidence type="ECO:0000256" key="1">
    <source>
        <dbReference type="ARBA" id="ARBA00009369"/>
    </source>
</evidence>
<keyword evidence="5" id="KW-1133">Transmembrane helix</keyword>
<dbReference type="NCBIfam" id="NF010532">
    <property type="entry name" value="PRK13922.9-3"/>
    <property type="match status" value="1"/>
</dbReference>
<feature type="transmembrane region" description="Helical" evidence="5">
    <location>
        <begin position="12"/>
        <end position="29"/>
    </location>
</feature>
<comment type="similarity">
    <text evidence="1">Belongs to the MreC family.</text>
</comment>
<keyword evidence="3" id="KW-0133">Cell shape</keyword>
<dbReference type="GO" id="GO:0005886">
    <property type="term" value="C:plasma membrane"/>
    <property type="evidence" value="ECO:0007669"/>
    <property type="project" value="TreeGrafter"/>
</dbReference>
<dbReference type="InterPro" id="IPR042177">
    <property type="entry name" value="Cell/Rod_1"/>
</dbReference>
<evidence type="ECO:0000313" key="8">
    <source>
        <dbReference type="Proteomes" id="UP000240572"/>
    </source>
</evidence>